<evidence type="ECO:0000256" key="1">
    <source>
        <dbReference type="ARBA" id="ARBA00001947"/>
    </source>
</evidence>
<evidence type="ECO:0000256" key="4">
    <source>
        <dbReference type="ARBA" id="ARBA00022833"/>
    </source>
</evidence>
<evidence type="ECO:0000256" key="3">
    <source>
        <dbReference type="ARBA" id="ARBA00022801"/>
    </source>
</evidence>
<keyword evidence="4" id="KW-0862">Zinc</keyword>
<dbReference type="InterPro" id="IPR051453">
    <property type="entry name" value="MBL_Glyoxalase_II"/>
</dbReference>
<dbReference type="CDD" id="cd07737">
    <property type="entry name" value="YcbL-like_MBL-fold"/>
    <property type="match status" value="1"/>
</dbReference>
<gene>
    <name evidence="6" type="ORF">BTA35_0212085</name>
</gene>
<evidence type="ECO:0000259" key="5">
    <source>
        <dbReference type="SMART" id="SM00849"/>
    </source>
</evidence>
<comment type="cofactor">
    <cofactor evidence="1">
        <name>Zn(2+)</name>
        <dbReference type="ChEBI" id="CHEBI:29105"/>
    </cofactor>
</comment>
<dbReference type="PANTHER" id="PTHR46233">
    <property type="entry name" value="HYDROXYACYLGLUTATHIONE HYDROLASE GLOC"/>
    <property type="match status" value="1"/>
</dbReference>
<protein>
    <recommendedName>
        <fullName evidence="5">Metallo-beta-lactamase domain-containing protein</fullName>
    </recommendedName>
</protein>
<keyword evidence="3" id="KW-0378">Hydrolase</keyword>
<keyword evidence="2" id="KW-0479">Metal-binding</keyword>
<evidence type="ECO:0000313" key="7">
    <source>
        <dbReference type="Proteomes" id="UP000190064"/>
    </source>
</evidence>
<dbReference type="PANTHER" id="PTHR46233:SF3">
    <property type="entry name" value="HYDROXYACYLGLUTATHIONE HYDROLASE GLOC"/>
    <property type="match status" value="1"/>
</dbReference>
<dbReference type="EMBL" id="MTSD02000005">
    <property type="protein sequence ID" value="OOV86626.1"/>
    <property type="molecule type" value="Genomic_DNA"/>
</dbReference>
<dbReference type="SUPFAM" id="SSF56281">
    <property type="entry name" value="Metallo-hydrolase/oxidoreductase"/>
    <property type="match status" value="1"/>
</dbReference>
<dbReference type="AlphaFoldDB" id="A0A1T1HA31"/>
<dbReference type="GO" id="GO:0046872">
    <property type="term" value="F:metal ion binding"/>
    <property type="evidence" value="ECO:0007669"/>
    <property type="project" value="UniProtKB-KW"/>
</dbReference>
<dbReference type="RefSeq" id="WP_078320074.1">
    <property type="nucleotide sequence ID" value="NZ_FXTS01000006.1"/>
</dbReference>
<dbReference type="InterPro" id="IPR036866">
    <property type="entry name" value="RibonucZ/Hydroxyglut_hydro"/>
</dbReference>
<dbReference type="Gene3D" id="3.60.15.10">
    <property type="entry name" value="Ribonuclease Z/Hydroxyacylglutathione hydrolase-like"/>
    <property type="match status" value="1"/>
</dbReference>
<proteinExistence type="predicted"/>
<name>A0A1T1HA31_OCELI</name>
<dbReference type="Pfam" id="PF00753">
    <property type="entry name" value="Lactamase_B"/>
    <property type="match status" value="1"/>
</dbReference>
<organism evidence="6 7">
    <name type="scientific">Oceanospirillum linum</name>
    <dbReference type="NCBI Taxonomy" id="966"/>
    <lineage>
        <taxon>Bacteria</taxon>
        <taxon>Pseudomonadati</taxon>
        <taxon>Pseudomonadota</taxon>
        <taxon>Gammaproteobacteria</taxon>
        <taxon>Oceanospirillales</taxon>
        <taxon>Oceanospirillaceae</taxon>
        <taxon>Oceanospirillum</taxon>
    </lineage>
</organism>
<dbReference type="SMART" id="SM00849">
    <property type="entry name" value="Lactamase_B"/>
    <property type="match status" value="1"/>
</dbReference>
<accession>A0A1T1HA31</accession>
<evidence type="ECO:0000256" key="2">
    <source>
        <dbReference type="ARBA" id="ARBA00022723"/>
    </source>
</evidence>
<sequence>MQYEIIPVTGFQQNCTLLWCDRTSDAAVIDPGGDLEHILARVDALQLRLTQIWLTHGHIDHAGGTGELAAKLNLPIIGPHKDDEFWIDGLAQQSQMFGFPVAQPFTPTRWLNDGDRLELGDERFQVLHCPGHTPGHVVFFHEGARLAQVGDVLFKGSIGRTDFPKGNHDDLIQSIREKLFPLGDDIQFIPGHGPMSTFGQERKSNPFCSDPNFG</sequence>
<comment type="caution">
    <text evidence="6">The sequence shown here is derived from an EMBL/GenBank/DDBJ whole genome shotgun (WGS) entry which is preliminary data.</text>
</comment>
<dbReference type="GO" id="GO:0016787">
    <property type="term" value="F:hydrolase activity"/>
    <property type="evidence" value="ECO:0007669"/>
    <property type="project" value="UniProtKB-KW"/>
</dbReference>
<keyword evidence="7" id="KW-1185">Reference proteome</keyword>
<dbReference type="STRING" id="966.BTA35_0212085"/>
<reference evidence="6" key="1">
    <citation type="submission" date="2017-02" db="EMBL/GenBank/DDBJ databases">
        <title>Draft Genome Sequence of the Salt Water Bacterium Oceanospirillum linum ATCC 11336.</title>
        <authorList>
            <person name="Trachtenberg A.M."/>
            <person name="Carney J.G."/>
            <person name="Linnane J.D."/>
            <person name="Rheaume B.A."/>
            <person name="Pitts N.L."/>
            <person name="Mykles D.L."/>
            <person name="Maclea K.S."/>
        </authorList>
    </citation>
    <scope>NUCLEOTIDE SEQUENCE [LARGE SCALE GENOMIC DNA]</scope>
    <source>
        <strain evidence="6">ATCC 11336</strain>
    </source>
</reference>
<dbReference type="InterPro" id="IPR001279">
    <property type="entry name" value="Metallo-B-lactamas"/>
</dbReference>
<feature type="domain" description="Metallo-beta-lactamase" evidence="5">
    <location>
        <begin position="12"/>
        <end position="192"/>
    </location>
</feature>
<dbReference type="Proteomes" id="UP000190064">
    <property type="component" value="Unassembled WGS sequence"/>
</dbReference>
<evidence type="ECO:0000313" key="6">
    <source>
        <dbReference type="EMBL" id="OOV86626.1"/>
    </source>
</evidence>